<dbReference type="Proteomes" id="UP001320420">
    <property type="component" value="Unassembled WGS sequence"/>
</dbReference>
<comment type="subcellular location">
    <subcellularLocation>
        <location evidence="1">Membrane</location>
        <topology evidence="1">Multi-pass membrane protein</topology>
    </subcellularLocation>
</comment>
<evidence type="ECO:0000256" key="7">
    <source>
        <dbReference type="ARBA" id="ARBA00022989"/>
    </source>
</evidence>
<feature type="transmembrane region" description="Helical" evidence="10">
    <location>
        <begin position="413"/>
        <end position="433"/>
    </location>
</feature>
<dbReference type="Pfam" id="PF03169">
    <property type="entry name" value="OPT"/>
    <property type="match status" value="2"/>
</dbReference>
<evidence type="ECO:0000256" key="8">
    <source>
        <dbReference type="ARBA" id="ARBA00023136"/>
    </source>
</evidence>
<keyword evidence="4 10" id="KW-0812">Transmembrane</keyword>
<keyword evidence="5" id="KW-0571">Peptide transport</keyword>
<dbReference type="NCBIfam" id="TIGR00728">
    <property type="entry name" value="OPT_sfam"/>
    <property type="match status" value="2"/>
</dbReference>
<accession>A0AAN9V0Q3</accession>
<dbReference type="InterPro" id="IPR004648">
    <property type="entry name" value="Oligpept_transpt"/>
</dbReference>
<feature type="region of interest" description="Disordered" evidence="9">
    <location>
        <begin position="1"/>
        <end position="25"/>
    </location>
</feature>
<evidence type="ECO:0008006" key="13">
    <source>
        <dbReference type="Google" id="ProtNLM"/>
    </source>
</evidence>
<evidence type="ECO:0000256" key="3">
    <source>
        <dbReference type="ARBA" id="ARBA00022448"/>
    </source>
</evidence>
<feature type="transmembrane region" description="Helical" evidence="10">
    <location>
        <begin position="559"/>
        <end position="577"/>
    </location>
</feature>
<keyword evidence="7 10" id="KW-1133">Transmembrane helix</keyword>
<evidence type="ECO:0000256" key="6">
    <source>
        <dbReference type="ARBA" id="ARBA00022927"/>
    </source>
</evidence>
<evidence type="ECO:0000313" key="11">
    <source>
        <dbReference type="EMBL" id="KAK7756427.1"/>
    </source>
</evidence>
<evidence type="ECO:0000256" key="9">
    <source>
        <dbReference type="SAM" id="MobiDB-lite"/>
    </source>
</evidence>
<feature type="transmembrane region" description="Helical" evidence="10">
    <location>
        <begin position="445"/>
        <end position="473"/>
    </location>
</feature>
<dbReference type="EMBL" id="JAKJXP020000007">
    <property type="protein sequence ID" value="KAK7756427.1"/>
    <property type="molecule type" value="Genomic_DNA"/>
</dbReference>
<dbReference type="GO" id="GO:0035673">
    <property type="term" value="F:oligopeptide transmembrane transporter activity"/>
    <property type="evidence" value="ECO:0007669"/>
    <property type="project" value="InterPro"/>
</dbReference>
<dbReference type="InterPro" id="IPR004813">
    <property type="entry name" value="OPT"/>
</dbReference>
<keyword evidence="12" id="KW-1185">Reference proteome</keyword>
<dbReference type="PANTHER" id="PTHR22601">
    <property type="entry name" value="ISP4 LIKE PROTEIN"/>
    <property type="match status" value="1"/>
</dbReference>
<sequence length="716" mass="80546">MAKSAEQVVIGDTESNNDEKAAEGNLNVTEQDLASARALAETFSLELTRKTMANVLAIHWKQLTFINWADDRDPNFPYPTLMKIQQFLANGDVFENPDKHQDLIWEMKLEAALITSNSPYAEVRAVVDNHDDPSTPCSTIRAWAIGIFFSAILAAVNELFSIRQPSIYLGTNVAQLLAFPLGQAWGKFMPDYRFKLFGTEHSLNPGRFNKKEHIGSLTYEDRQITIMATAAQGGPYSDHIVWIQVLPIYFNQPWARNIGYRILLALSTNFLGYGLAGLTRKFIVYASYCMWPEVWNTGYIPILSNRVYDHFGKRYQVTKVLDDQGMYSHEKYMSYSAAYLGAANVMLYFCFFAVYSATITYVSLFHRHDIFMGLKNLWRSLRRRKSREDELSEGEYTDIHASLMNKYAEVSEYWYLGVLLCAAIFGFVGVAAYPTFTTPAVVPYGVLLAIIFVVPLGILRAVTGITVTLNVLAEFIGGMMSHGNALSMNLFKSFGYVTCAQALGFARDLKLAHYLKIPPRHTFAAQIVATLISTFVSAAIMQMQFGLKDVCTSDAPMRFTCPGNNTFFTAAVLWGTIGPRKVFGVYGQYSTILLGWPLGVITPVILYLLVKKYPRHKFLRQIHPVAFWTGPLGYTPYSFSYMWPQYNFVLSAAWSAGIAISGVLMLFTVQWLDIKLDWWGVSQATVGCEGEPCTLKTLAEGERFHPWWDGGRVPAP</sequence>
<protein>
    <recommendedName>
        <fullName evidence="13">OPT oligopeptide transporter protein-domain-containing protein</fullName>
    </recommendedName>
</protein>
<reference evidence="11 12" key="1">
    <citation type="submission" date="2024-02" db="EMBL/GenBank/DDBJ databases">
        <title>De novo assembly and annotation of 12 fungi associated with fruit tree decline syndrome in Ontario, Canada.</title>
        <authorList>
            <person name="Sulman M."/>
            <person name="Ellouze W."/>
            <person name="Ilyukhin E."/>
        </authorList>
    </citation>
    <scope>NUCLEOTIDE SEQUENCE [LARGE SCALE GENOMIC DNA]</scope>
    <source>
        <strain evidence="11 12">M11/M66-122</strain>
    </source>
</reference>
<feature type="transmembrane region" description="Helical" evidence="10">
    <location>
        <begin position="258"/>
        <end position="276"/>
    </location>
</feature>
<evidence type="ECO:0000256" key="4">
    <source>
        <dbReference type="ARBA" id="ARBA00022692"/>
    </source>
</evidence>
<evidence type="ECO:0000256" key="2">
    <source>
        <dbReference type="ARBA" id="ARBA00008807"/>
    </source>
</evidence>
<dbReference type="GO" id="GO:0016020">
    <property type="term" value="C:membrane"/>
    <property type="evidence" value="ECO:0007669"/>
    <property type="project" value="UniProtKB-SubCell"/>
</dbReference>
<evidence type="ECO:0000256" key="1">
    <source>
        <dbReference type="ARBA" id="ARBA00004141"/>
    </source>
</evidence>
<comment type="similarity">
    <text evidence="2">Belongs to the oligopeptide OPT transporter family.</text>
</comment>
<feature type="transmembrane region" description="Helical" evidence="10">
    <location>
        <begin position="648"/>
        <end position="669"/>
    </location>
</feature>
<keyword evidence="6" id="KW-0653">Protein transport</keyword>
<keyword evidence="3" id="KW-0813">Transport</keyword>
<feature type="transmembrane region" description="Helical" evidence="10">
    <location>
        <begin position="589"/>
        <end position="610"/>
    </location>
</feature>
<feature type="transmembrane region" description="Helical" evidence="10">
    <location>
        <begin position="523"/>
        <end position="547"/>
    </location>
</feature>
<evidence type="ECO:0000256" key="10">
    <source>
        <dbReference type="SAM" id="Phobius"/>
    </source>
</evidence>
<comment type="caution">
    <text evidence="11">The sequence shown here is derived from an EMBL/GenBank/DDBJ whole genome shotgun (WGS) entry which is preliminary data.</text>
</comment>
<feature type="transmembrane region" description="Helical" evidence="10">
    <location>
        <begin position="485"/>
        <end position="503"/>
    </location>
</feature>
<evidence type="ECO:0000313" key="12">
    <source>
        <dbReference type="Proteomes" id="UP001320420"/>
    </source>
</evidence>
<evidence type="ECO:0000256" key="5">
    <source>
        <dbReference type="ARBA" id="ARBA00022856"/>
    </source>
</evidence>
<gene>
    <name evidence="11" type="ORF">SLS62_001653</name>
</gene>
<organism evidence="11 12">
    <name type="scientific">Diatrype stigma</name>
    <dbReference type="NCBI Taxonomy" id="117547"/>
    <lineage>
        <taxon>Eukaryota</taxon>
        <taxon>Fungi</taxon>
        <taxon>Dikarya</taxon>
        <taxon>Ascomycota</taxon>
        <taxon>Pezizomycotina</taxon>
        <taxon>Sordariomycetes</taxon>
        <taxon>Xylariomycetidae</taxon>
        <taxon>Xylariales</taxon>
        <taxon>Diatrypaceae</taxon>
        <taxon>Diatrype</taxon>
    </lineage>
</organism>
<dbReference type="GO" id="GO:0015031">
    <property type="term" value="P:protein transport"/>
    <property type="evidence" value="ECO:0007669"/>
    <property type="project" value="UniProtKB-KW"/>
</dbReference>
<proteinExistence type="inferred from homology"/>
<dbReference type="AlphaFoldDB" id="A0AAN9V0Q3"/>
<keyword evidence="8 10" id="KW-0472">Membrane</keyword>
<feature type="transmembrane region" description="Helical" evidence="10">
    <location>
        <begin position="345"/>
        <end position="365"/>
    </location>
</feature>
<name>A0AAN9V0Q3_9PEZI</name>